<accession>A0A553R5Z0</accession>
<dbReference type="Proteomes" id="UP000316079">
    <property type="component" value="Unassembled WGS sequence"/>
</dbReference>
<sequence>MDSERKKEKPLWLPPLSFIHFSLSRPPPFLSLSLLSLSLTLAHCLCVRQQCCWKPVLFTARQTEEGRVCTPLVCDAWVLAGAVRGWMQFQVTGVCV</sequence>
<reference evidence="2 3" key="1">
    <citation type="journal article" date="2019" name="Sci. Data">
        <title>Hybrid genome assembly and annotation of Danionella translucida.</title>
        <authorList>
            <person name="Kadobianskyi M."/>
            <person name="Schulze L."/>
            <person name="Schuelke M."/>
            <person name="Judkewitz B."/>
        </authorList>
    </citation>
    <scope>NUCLEOTIDE SEQUENCE [LARGE SCALE GENOMIC DNA]</scope>
    <source>
        <strain evidence="2 3">Bolton</strain>
    </source>
</reference>
<evidence type="ECO:0000256" key="1">
    <source>
        <dbReference type="SAM" id="SignalP"/>
    </source>
</evidence>
<evidence type="ECO:0000313" key="3">
    <source>
        <dbReference type="Proteomes" id="UP000316079"/>
    </source>
</evidence>
<name>A0A553R5Z0_9TELE</name>
<keyword evidence="1" id="KW-0732">Signal</keyword>
<gene>
    <name evidence="2" type="ORF">DNTS_016390</name>
</gene>
<dbReference type="AlphaFoldDB" id="A0A553R5Z0"/>
<dbReference type="EMBL" id="SRMA01025219">
    <property type="protein sequence ID" value="TRY97583.1"/>
    <property type="molecule type" value="Genomic_DNA"/>
</dbReference>
<proteinExistence type="predicted"/>
<protein>
    <submittedName>
        <fullName evidence="2">Uncharacterized protein</fullName>
    </submittedName>
</protein>
<evidence type="ECO:0000313" key="2">
    <source>
        <dbReference type="EMBL" id="TRY97583.1"/>
    </source>
</evidence>
<keyword evidence="3" id="KW-1185">Reference proteome</keyword>
<feature type="signal peptide" evidence="1">
    <location>
        <begin position="1"/>
        <end position="44"/>
    </location>
</feature>
<comment type="caution">
    <text evidence="2">The sequence shown here is derived from an EMBL/GenBank/DDBJ whole genome shotgun (WGS) entry which is preliminary data.</text>
</comment>
<organism evidence="2 3">
    <name type="scientific">Danionella cerebrum</name>
    <dbReference type="NCBI Taxonomy" id="2873325"/>
    <lineage>
        <taxon>Eukaryota</taxon>
        <taxon>Metazoa</taxon>
        <taxon>Chordata</taxon>
        <taxon>Craniata</taxon>
        <taxon>Vertebrata</taxon>
        <taxon>Euteleostomi</taxon>
        <taxon>Actinopterygii</taxon>
        <taxon>Neopterygii</taxon>
        <taxon>Teleostei</taxon>
        <taxon>Ostariophysi</taxon>
        <taxon>Cypriniformes</taxon>
        <taxon>Danionidae</taxon>
        <taxon>Danioninae</taxon>
        <taxon>Danionella</taxon>
    </lineage>
</organism>
<feature type="chain" id="PRO_5021899610" evidence="1">
    <location>
        <begin position="45"/>
        <end position="96"/>
    </location>
</feature>